<dbReference type="EMBL" id="CP012672">
    <property type="protein sequence ID" value="AUX35235.1"/>
    <property type="molecule type" value="Genomic_DNA"/>
</dbReference>
<organism evidence="1 2">
    <name type="scientific">Sorangium cellulosum</name>
    <name type="common">Polyangium cellulosum</name>
    <dbReference type="NCBI Taxonomy" id="56"/>
    <lineage>
        <taxon>Bacteria</taxon>
        <taxon>Pseudomonadati</taxon>
        <taxon>Myxococcota</taxon>
        <taxon>Polyangia</taxon>
        <taxon>Polyangiales</taxon>
        <taxon>Polyangiaceae</taxon>
        <taxon>Sorangium</taxon>
    </lineage>
</organism>
<accession>A0A4P2QXN8</accession>
<name>A0A4P2QXN8_SORCE</name>
<dbReference type="AlphaFoldDB" id="A0A4P2QXN8"/>
<protein>
    <submittedName>
        <fullName evidence="1">Uncharacterized protein</fullName>
    </submittedName>
</protein>
<proteinExistence type="predicted"/>
<evidence type="ECO:0000313" key="2">
    <source>
        <dbReference type="Proteomes" id="UP000295497"/>
    </source>
</evidence>
<gene>
    <name evidence="1" type="ORF">SOCE836_074250</name>
</gene>
<dbReference type="Proteomes" id="UP000295497">
    <property type="component" value="Chromosome"/>
</dbReference>
<evidence type="ECO:0000313" key="1">
    <source>
        <dbReference type="EMBL" id="AUX35235.1"/>
    </source>
</evidence>
<sequence>MSSTGPFQSAHELRQIAGKTSGAVLPDEDADTLPIPVKVDGAVVILIMYYRERGRPGQRVVAPPHYAMHLDGRTGRVLKFWAVVPEDLGINDPSAAVEGVGIPPGMSSDDFFQKRERLLAISPDVWAAYARGAAPTDPAVRPLASEYWSLFSQITKREVAPFYLQASPDFFAWIRAATSAAAPGRP</sequence>
<dbReference type="RefSeq" id="WP_129578298.1">
    <property type="nucleotide sequence ID" value="NZ_CP012672.1"/>
</dbReference>
<reference evidence="1 2" key="1">
    <citation type="submission" date="2015-09" db="EMBL/GenBank/DDBJ databases">
        <title>Sorangium comparison.</title>
        <authorList>
            <person name="Zaburannyi N."/>
            <person name="Bunk B."/>
            <person name="Overmann J."/>
            <person name="Mueller R."/>
        </authorList>
    </citation>
    <scope>NUCLEOTIDE SEQUENCE [LARGE SCALE GENOMIC DNA]</scope>
    <source>
        <strain evidence="1 2">So ce836</strain>
    </source>
</reference>